<protein>
    <submittedName>
        <fullName evidence="7">Uncharacterized membrane protein YheB, UPF0754 family</fullName>
    </submittedName>
</protein>
<dbReference type="GO" id="GO:0012505">
    <property type="term" value="C:endomembrane system"/>
    <property type="evidence" value="ECO:0007669"/>
    <property type="project" value="UniProtKB-SubCell"/>
</dbReference>
<feature type="transmembrane region" description="Helical" evidence="6">
    <location>
        <begin position="6"/>
        <end position="26"/>
    </location>
</feature>
<proteinExistence type="inferred from homology"/>
<keyword evidence="5 6" id="KW-0472">Membrane</keyword>
<comment type="subcellular location">
    <subcellularLocation>
        <location evidence="1">Endomembrane system</location>
    </subcellularLocation>
</comment>
<dbReference type="STRING" id="1123231.SAMN02745189_00055"/>
<evidence type="ECO:0000256" key="4">
    <source>
        <dbReference type="ARBA" id="ARBA00022989"/>
    </source>
</evidence>
<dbReference type="PANTHER" id="PTHR35791:SF1">
    <property type="entry name" value="UPF0754 MEMBRANE PROTEIN YHEB"/>
    <property type="match status" value="1"/>
</dbReference>
<keyword evidence="3 6" id="KW-0812">Transmembrane</keyword>
<evidence type="ECO:0000256" key="5">
    <source>
        <dbReference type="ARBA" id="ARBA00023136"/>
    </source>
</evidence>
<dbReference type="Proteomes" id="UP000184206">
    <property type="component" value="Unassembled WGS sequence"/>
</dbReference>
<dbReference type="RefSeq" id="WP_072707218.1">
    <property type="nucleotide sequence ID" value="NZ_FRCF01000002.1"/>
</dbReference>
<organism evidence="7 8">
    <name type="scientific">Lacicoccus alkaliphilus DSM 16010</name>
    <dbReference type="NCBI Taxonomy" id="1123231"/>
    <lineage>
        <taxon>Bacteria</taxon>
        <taxon>Bacillati</taxon>
        <taxon>Bacillota</taxon>
        <taxon>Bacilli</taxon>
        <taxon>Bacillales</taxon>
        <taxon>Salinicoccaceae</taxon>
        <taxon>Lacicoccus</taxon>
    </lineage>
</organism>
<dbReference type="AlphaFoldDB" id="A0A1M7A811"/>
<evidence type="ECO:0000313" key="7">
    <source>
        <dbReference type="EMBL" id="SHL38765.1"/>
    </source>
</evidence>
<evidence type="ECO:0000256" key="1">
    <source>
        <dbReference type="ARBA" id="ARBA00004308"/>
    </source>
</evidence>
<name>A0A1M7A811_9BACL</name>
<dbReference type="OrthoDB" id="9787430at2"/>
<evidence type="ECO:0000256" key="3">
    <source>
        <dbReference type="ARBA" id="ARBA00022692"/>
    </source>
</evidence>
<dbReference type="Pfam" id="PF04286">
    <property type="entry name" value="DUF445"/>
    <property type="match status" value="1"/>
</dbReference>
<dbReference type="InterPro" id="IPR007383">
    <property type="entry name" value="DUF445"/>
</dbReference>
<comment type="similarity">
    <text evidence="2">Belongs to the UPF0754 family.</text>
</comment>
<sequence length="376" mass="43642">MNTVGLIIFMVVTGSLIAGFTNMLAIRMLFRPYEAKYIFGIKLPFSPGVIPSRRSEASTKLGKIITGHLLTPDVFINKVKSPETDRFIMNFIDRQIATIEEEKLSIGYFLERLHPGLSEKVISGFNQELENKISEESDRLYTSRIEDLVPRDAMHTIDMKVMQFQPEIIRKLEAYMTSDKGYEDLYIMTDEFIEKRGRVAKSLKYFMTKENIALNIQKELVKLINHPKMFEIMERFIMEEYTKVKGRTVNDFLSEDDKEELVSSISSVLEERIDIRSLLDRPIIEFNKEYFISFKERGKYRLKDNTIDYLAHNMGRIMDKLQLAEVIKKQIDSFELAHIENLVMEVAKKEFQMITLLGFILGAVIGLFQGIVVVLL</sequence>
<keyword evidence="4 6" id="KW-1133">Transmembrane helix</keyword>
<evidence type="ECO:0000256" key="2">
    <source>
        <dbReference type="ARBA" id="ARBA00008053"/>
    </source>
</evidence>
<dbReference type="EMBL" id="FRCF01000002">
    <property type="protein sequence ID" value="SHL38765.1"/>
    <property type="molecule type" value="Genomic_DNA"/>
</dbReference>
<reference evidence="7 8" key="1">
    <citation type="submission" date="2016-11" db="EMBL/GenBank/DDBJ databases">
        <authorList>
            <person name="Jaros S."/>
            <person name="Januszkiewicz K."/>
            <person name="Wedrychowicz H."/>
        </authorList>
    </citation>
    <scope>NUCLEOTIDE SEQUENCE [LARGE SCALE GENOMIC DNA]</scope>
    <source>
        <strain evidence="7 8">DSM 16010</strain>
    </source>
</reference>
<evidence type="ECO:0000256" key="6">
    <source>
        <dbReference type="SAM" id="Phobius"/>
    </source>
</evidence>
<feature type="transmembrane region" description="Helical" evidence="6">
    <location>
        <begin position="354"/>
        <end position="375"/>
    </location>
</feature>
<dbReference type="PANTHER" id="PTHR35791">
    <property type="entry name" value="UPF0754 MEMBRANE PROTEIN YHEB"/>
    <property type="match status" value="1"/>
</dbReference>
<gene>
    <name evidence="7" type="ORF">SAMN02745189_00055</name>
</gene>
<evidence type="ECO:0000313" key="8">
    <source>
        <dbReference type="Proteomes" id="UP000184206"/>
    </source>
</evidence>
<accession>A0A1M7A811</accession>
<keyword evidence="8" id="KW-1185">Reference proteome</keyword>